<dbReference type="Gene3D" id="1.10.287.950">
    <property type="entry name" value="Methyl-accepting chemotaxis protein"/>
    <property type="match status" value="1"/>
</dbReference>
<dbReference type="GO" id="GO:0005886">
    <property type="term" value="C:plasma membrane"/>
    <property type="evidence" value="ECO:0007669"/>
    <property type="project" value="UniProtKB-SubCell"/>
</dbReference>
<evidence type="ECO:0000259" key="8">
    <source>
        <dbReference type="PROSITE" id="PS50111"/>
    </source>
</evidence>
<keyword evidence="4 6" id="KW-0807">Transducer</keyword>
<evidence type="ECO:0000259" key="9">
    <source>
        <dbReference type="PROSITE" id="PS50885"/>
    </source>
</evidence>
<keyword evidence="3 7" id="KW-0472">Membrane</keyword>
<feature type="transmembrane region" description="Helical" evidence="7">
    <location>
        <begin position="9"/>
        <end position="30"/>
    </location>
</feature>
<comment type="similarity">
    <text evidence="5">Belongs to the methyl-accepting chemotaxis (MCP) protein family.</text>
</comment>
<feature type="transmembrane region" description="Helical" evidence="7">
    <location>
        <begin position="42"/>
        <end position="64"/>
    </location>
</feature>
<dbReference type="EMBL" id="JACXJA010000020">
    <property type="protein sequence ID" value="MBD2863484.1"/>
    <property type="molecule type" value="Genomic_DNA"/>
</dbReference>
<evidence type="ECO:0000256" key="6">
    <source>
        <dbReference type="PROSITE-ProRule" id="PRU00284"/>
    </source>
</evidence>
<dbReference type="InterPro" id="IPR004089">
    <property type="entry name" value="MCPsignal_dom"/>
</dbReference>
<evidence type="ECO:0000256" key="3">
    <source>
        <dbReference type="ARBA" id="ARBA00023136"/>
    </source>
</evidence>
<dbReference type="SMART" id="SM00283">
    <property type="entry name" value="MA"/>
    <property type="match status" value="1"/>
</dbReference>
<dbReference type="AlphaFoldDB" id="A0A927C9U2"/>
<protein>
    <submittedName>
        <fullName evidence="10">Methyl-accepting chemotaxis protein</fullName>
    </submittedName>
</protein>
<gene>
    <name evidence="10" type="ORF">IDH45_15935</name>
</gene>
<dbReference type="Pfam" id="PF00672">
    <property type="entry name" value="HAMP"/>
    <property type="match status" value="1"/>
</dbReference>
<sequence length="423" mass="45518">MRFGLVRKLVLGISAVSIITYGTSAFFIFVLKPLIAPNMADWLYVSSILVLGILWTSFLGWLAAQVLIKPLLRLTAVVDEAATGNLNVSIPEYRSNDEIMRLHRSFGTMLGNLRQIISDLTDNVAIADRSANSLSSAIGQATQQIETIALTIDKVAEGASSQAGSAQSMFHSVERVTETAGEVNRQAEHAIELSDTMVRTITDSGDTFRSLVAGLEDVSETSERTLSIVRKLDQHAKEIGQISTLVGEIAGQTQLLALNASIEAAHAGEHGLGFSVVAEQIRKLAATSSEAGEQIHTLVRQMQAQTDVVVRETDNQVRLIRTETSKGESAGRALSEITSSAQETAQALQSIVSYMSGQAEQIQRTFEEAKGIADIAETISAGATRVAGATQEQTAVMEEIAASSDVLRSESEDLKRKTVIFRL</sequence>
<evidence type="ECO:0000256" key="5">
    <source>
        <dbReference type="ARBA" id="ARBA00029447"/>
    </source>
</evidence>
<proteinExistence type="inferred from homology"/>
<comment type="subcellular location">
    <subcellularLocation>
        <location evidence="1">Cell membrane</location>
    </subcellularLocation>
</comment>
<feature type="domain" description="Methyl-accepting transducer" evidence="8">
    <location>
        <begin position="137"/>
        <end position="408"/>
    </location>
</feature>
<dbReference type="PROSITE" id="PS50111">
    <property type="entry name" value="CHEMOTAXIS_TRANSDUC_2"/>
    <property type="match status" value="1"/>
</dbReference>
<evidence type="ECO:0000256" key="2">
    <source>
        <dbReference type="ARBA" id="ARBA00022475"/>
    </source>
</evidence>
<name>A0A927C9U2_9BACL</name>
<keyword evidence="7" id="KW-1133">Transmembrane helix</keyword>
<accession>A0A927C9U2</accession>
<keyword evidence="11" id="KW-1185">Reference proteome</keyword>
<dbReference type="Pfam" id="PF00015">
    <property type="entry name" value="MCPsignal"/>
    <property type="match status" value="1"/>
</dbReference>
<keyword evidence="2" id="KW-1003">Cell membrane</keyword>
<dbReference type="RefSeq" id="WP_190929115.1">
    <property type="nucleotide sequence ID" value="NZ_JACXJA010000020.1"/>
</dbReference>
<evidence type="ECO:0000256" key="1">
    <source>
        <dbReference type="ARBA" id="ARBA00004236"/>
    </source>
</evidence>
<feature type="domain" description="HAMP" evidence="9">
    <location>
        <begin position="65"/>
        <end position="118"/>
    </location>
</feature>
<dbReference type="PROSITE" id="PS50885">
    <property type="entry name" value="HAMP"/>
    <property type="match status" value="1"/>
</dbReference>
<dbReference type="GO" id="GO:0007165">
    <property type="term" value="P:signal transduction"/>
    <property type="evidence" value="ECO:0007669"/>
    <property type="project" value="UniProtKB-KW"/>
</dbReference>
<organism evidence="10 11">
    <name type="scientific">Paenibacillus oceani</name>
    <dbReference type="NCBI Taxonomy" id="2772510"/>
    <lineage>
        <taxon>Bacteria</taxon>
        <taxon>Bacillati</taxon>
        <taxon>Bacillota</taxon>
        <taxon>Bacilli</taxon>
        <taxon>Bacillales</taxon>
        <taxon>Paenibacillaceae</taxon>
        <taxon>Paenibacillus</taxon>
    </lineage>
</organism>
<evidence type="ECO:0000313" key="11">
    <source>
        <dbReference type="Proteomes" id="UP000639396"/>
    </source>
</evidence>
<evidence type="ECO:0000256" key="4">
    <source>
        <dbReference type="ARBA" id="ARBA00023224"/>
    </source>
</evidence>
<dbReference type="SMART" id="SM00304">
    <property type="entry name" value="HAMP"/>
    <property type="match status" value="1"/>
</dbReference>
<evidence type="ECO:0000313" key="10">
    <source>
        <dbReference type="EMBL" id="MBD2863484.1"/>
    </source>
</evidence>
<dbReference type="PANTHER" id="PTHR32089:SF112">
    <property type="entry name" value="LYSOZYME-LIKE PROTEIN-RELATED"/>
    <property type="match status" value="1"/>
</dbReference>
<keyword evidence="7" id="KW-0812">Transmembrane</keyword>
<dbReference type="Proteomes" id="UP000639396">
    <property type="component" value="Unassembled WGS sequence"/>
</dbReference>
<dbReference type="PANTHER" id="PTHR32089">
    <property type="entry name" value="METHYL-ACCEPTING CHEMOTAXIS PROTEIN MCPB"/>
    <property type="match status" value="1"/>
</dbReference>
<reference evidence="10" key="1">
    <citation type="submission" date="2020-09" db="EMBL/GenBank/DDBJ databases">
        <title>A novel bacterium of genus Paenibacillus, isolated from South China Sea.</title>
        <authorList>
            <person name="Huang H."/>
            <person name="Mo K."/>
            <person name="Hu Y."/>
        </authorList>
    </citation>
    <scope>NUCLEOTIDE SEQUENCE</scope>
    <source>
        <strain evidence="10">IB182363</strain>
    </source>
</reference>
<dbReference type="CDD" id="cd06225">
    <property type="entry name" value="HAMP"/>
    <property type="match status" value="1"/>
</dbReference>
<evidence type="ECO:0000256" key="7">
    <source>
        <dbReference type="SAM" id="Phobius"/>
    </source>
</evidence>
<dbReference type="SUPFAM" id="SSF58104">
    <property type="entry name" value="Methyl-accepting chemotaxis protein (MCP) signaling domain"/>
    <property type="match status" value="1"/>
</dbReference>
<dbReference type="InterPro" id="IPR003660">
    <property type="entry name" value="HAMP_dom"/>
</dbReference>
<comment type="caution">
    <text evidence="10">The sequence shown here is derived from an EMBL/GenBank/DDBJ whole genome shotgun (WGS) entry which is preliminary data.</text>
</comment>